<name>A0A7L5DKE6_9BACT</name>
<dbReference type="SUPFAM" id="SSF46626">
    <property type="entry name" value="Cytochrome c"/>
    <property type="match status" value="1"/>
</dbReference>
<dbReference type="Pfam" id="PF00034">
    <property type="entry name" value="Cytochrom_C"/>
    <property type="match status" value="1"/>
</dbReference>
<dbReference type="KEGG" id="srho:HH216_05710"/>
<dbReference type="Proteomes" id="UP000501128">
    <property type="component" value="Chromosome"/>
</dbReference>
<dbReference type="GO" id="GO:0046872">
    <property type="term" value="F:metal ion binding"/>
    <property type="evidence" value="ECO:0007669"/>
    <property type="project" value="UniProtKB-KW"/>
</dbReference>
<keyword evidence="3 4" id="KW-0408">Iron</keyword>
<dbReference type="AlphaFoldDB" id="A0A7L5DKE6"/>
<evidence type="ECO:0000313" key="7">
    <source>
        <dbReference type="Proteomes" id="UP000501128"/>
    </source>
</evidence>
<evidence type="ECO:0000256" key="1">
    <source>
        <dbReference type="ARBA" id="ARBA00022617"/>
    </source>
</evidence>
<evidence type="ECO:0000313" key="6">
    <source>
        <dbReference type="EMBL" id="QJD77972.1"/>
    </source>
</evidence>
<dbReference type="InterPro" id="IPR013427">
    <property type="entry name" value="Haem-bd_dom_put"/>
</dbReference>
<protein>
    <submittedName>
        <fullName evidence="6">C-type cytochrome</fullName>
    </submittedName>
</protein>
<dbReference type="RefSeq" id="WP_169549916.1">
    <property type="nucleotide sequence ID" value="NZ_CP051677.1"/>
</dbReference>
<dbReference type="GO" id="GO:0009055">
    <property type="term" value="F:electron transfer activity"/>
    <property type="evidence" value="ECO:0007669"/>
    <property type="project" value="InterPro"/>
</dbReference>
<dbReference type="InterPro" id="IPR009056">
    <property type="entry name" value="Cyt_c-like_dom"/>
</dbReference>
<dbReference type="Gene3D" id="1.10.760.10">
    <property type="entry name" value="Cytochrome c-like domain"/>
    <property type="match status" value="1"/>
</dbReference>
<dbReference type="PANTHER" id="PTHR33546">
    <property type="entry name" value="LARGE, MULTIFUNCTIONAL SECRETED PROTEIN-RELATED"/>
    <property type="match status" value="1"/>
</dbReference>
<reference evidence="6 7" key="1">
    <citation type="submission" date="2020-04" db="EMBL/GenBank/DDBJ databases">
        <title>Genome sequencing of novel species.</title>
        <authorList>
            <person name="Heo J."/>
            <person name="Kim S.-J."/>
            <person name="Kim J.-S."/>
            <person name="Hong S.-B."/>
            <person name="Kwon S.-W."/>
        </authorList>
    </citation>
    <scope>NUCLEOTIDE SEQUENCE [LARGE SCALE GENOMIC DNA]</scope>
    <source>
        <strain evidence="6 7">CJU-R4</strain>
    </source>
</reference>
<gene>
    <name evidence="6" type="ORF">HH216_05710</name>
</gene>
<organism evidence="6 7">
    <name type="scientific">Spirosoma rhododendri</name>
    <dbReference type="NCBI Taxonomy" id="2728024"/>
    <lineage>
        <taxon>Bacteria</taxon>
        <taxon>Pseudomonadati</taxon>
        <taxon>Bacteroidota</taxon>
        <taxon>Cytophagia</taxon>
        <taxon>Cytophagales</taxon>
        <taxon>Cytophagaceae</taxon>
        <taxon>Spirosoma</taxon>
    </lineage>
</organism>
<keyword evidence="7" id="KW-1185">Reference proteome</keyword>
<sequence length="142" mass="15405">MADIAALTGSASAGQLIFKTSCSRCHIYNQKGIDVGPELTNVQQQLDKNGLIESIVYPNASITSGYEPWLVTTTTGQSYYGFITSETAQSLVVKGVTGQKHTLPISTVSNRRKFSNSLMPSAQTMKLNQQQIADITAYLLKL</sequence>
<dbReference type="EMBL" id="CP051677">
    <property type="protein sequence ID" value="QJD77972.1"/>
    <property type="molecule type" value="Genomic_DNA"/>
</dbReference>
<dbReference type="GO" id="GO:0020037">
    <property type="term" value="F:heme binding"/>
    <property type="evidence" value="ECO:0007669"/>
    <property type="project" value="InterPro"/>
</dbReference>
<dbReference type="InterPro" id="IPR036909">
    <property type="entry name" value="Cyt_c-like_dom_sf"/>
</dbReference>
<keyword evidence="2 4" id="KW-0479">Metal-binding</keyword>
<dbReference type="PANTHER" id="PTHR33546:SF1">
    <property type="entry name" value="LARGE, MULTIFUNCTIONAL SECRETED PROTEIN"/>
    <property type="match status" value="1"/>
</dbReference>
<accession>A0A7L5DKE6</accession>
<evidence type="ECO:0000256" key="4">
    <source>
        <dbReference type="PROSITE-ProRule" id="PRU00433"/>
    </source>
</evidence>
<dbReference type="PROSITE" id="PS51007">
    <property type="entry name" value="CYTC"/>
    <property type="match status" value="1"/>
</dbReference>
<proteinExistence type="predicted"/>
<keyword evidence="1 4" id="KW-0349">Heme</keyword>
<evidence type="ECO:0000259" key="5">
    <source>
        <dbReference type="PROSITE" id="PS51007"/>
    </source>
</evidence>
<feature type="domain" description="Cytochrome c" evidence="5">
    <location>
        <begin position="9"/>
        <end position="142"/>
    </location>
</feature>
<dbReference type="NCBIfam" id="TIGR02603">
    <property type="entry name" value="CxxCH_TIGR02603"/>
    <property type="match status" value="1"/>
</dbReference>
<evidence type="ECO:0000256" key="2">
    <source>
        <dbReference type="ARBA" id="ARBA00022723"/>
    </source>
</evidence>
<evidence type="ECO:0000256" key="3">
    <source>
        <dbReference type="ARBA" id="ARBA00023004"/>
    </source>
</evidence>